<keyword evidence="3" id="KW-1003">Cell membrane</keyword>
<dbReference type="Gene3D" id="1.10.3720.10">
    <property type="entry name" value="MetI-like"/>
    <property type="match status" value="1"/>
</dbReference>
<dbReference type="PROSITE" id="PS50928">
    <property type="entry name" value="ABC_TM1"/>
    <property type="match status" value="1"/>
</dbReference>
<dbReference type="InterPro" id="IPR035906">
    <property type="entry name" value="MetI-like_sf"/>
</dbReference>
<feature type="transmembrane region" description="Helical" evidence="7">
    <location>
        <begin position="53"/>
        <end position="79"/>
    </location>
</feature>
<feature type="transmembrane region" description="Helical" evidence="7">
    <location>
        <begin position="135"/>
        <end position="162"/>
    </location>
</feature>
<evidence type="ECO:0000256" key="2">
    <source>
        <dbReference type="ARBA" id="ARBA00022448"/>
    </source>
</evidence>
<feature type="transmembrane region" description="Helical" evidence="7">
    <location>
        <begin position="214"/>
        <end position="238"/>
    </location>
</feature>
<comment type="similarity">
    <text evidence="7">Belongs to the binding-protein-dependent transport system permease family.</text>
</comment>
<comment type="subcellular location">
    <subcellularLocation>
        <location evidence="7">Cell membrane</location>
        <topology evidence="7">Multi-pass membrane protein</topology>
    </subcellularLocation>
    <subcellularLocation>
        <location evidence="1">Membrane</location>
        <topology evidence="1">Multi-pass membrane protein</topology>
    </subcellularLocation>
</comment>
<dbReference type="PANTHER" id="PTHR47737">
    <property type="entry name" value="GLYCINE BETAINE/PROLINE BETAINE TRANSPORT SYSTEM PERMEASE PROTEIN PROW"/>
    <property type="match status" value="1"/>
</dbReference>
<evidence type="ECO:0000256" key="7">
    <source>
        <dbReference type="RuleBase" id="RU363032"/>
    </source>
</evidence>
<feature type="transmembrane region" description="Helical" evidence="7">
    <location>
        <begin position="91"/>
        <end position="115"/>
    </location>
</feature>
<evidence type="ECO:0000256" key="3">
    <source>
        <dbReference type="ARBA" id="ARBA00022475"/>
    </source>
</evidence>
<dbReference type="InterPro" id="IPR000515">
    <property type="entry name" value="MetI-like"/>
</dbReference>
<organism evidence="10 11">
    <name type="scientific">Kineosporia corallincola</name>
    <dbReference type="NCBI Taxonomy" id="2835133"/>
    <lineage>
        <taxon>Bacteria</taxon>
        <taxon>Bacillati</taxon>
        <taxon>Actinomycetota</taxon>
        <taxon>Actinomycetes</taxon>
        <taxon>Kineosporiales</taxon>
        <taxon>Kineosporiaceae</taxon>
        <taxon>Kineosporia</taxon>
    </lineage>
</organism>
<protein>
    <submittedName>
        <fullName evidence="10">ABC transporter permease subunit</fullName>
    </submittedName>
</protein>
<name>A0ABS5TDU0_9ACTN</name>
<keyword evidence="5 7" id="KW-1133">Transmembrane helix</keyword>
<keyword evidence="2 7" id="KW-0813">Transport</keyword>
<evidence type="ECO:0000256" key="6">
    <source>
        <dbReference type="ARBA" id="ARBA00023136"/>
    </source>
</evidence>
<keyword evidence="11" id="KW-1185">Reference proteome</keyword>
<dbReference type="SUPFAM" id="SSF161098">
    <property type="entry name" value="MetI-like"/>
    <property type="match status" value="1"/>
</dbReference>
<reference evidence="10 11" key="1">
    <citation type="submission" date="2021-05" db="EMBL/GenBank/DDBJ databases">
        <title>Kineosporia and Streptomyces sp. nov. two new marine actinobacteria isolated from Coral.</title>
        <authorList>
            <person name="Buangrab K."/>
            <person name="Sutthacheep M."/>
            <person name="Yeemin T."/>
            <person name="Harunari E."/>
            <person name="Igarashi Y."/>
            <person name="Kanchanasin P."/>
            <person name="Tanasupawat S."/>
            <person name="Phongsopitanun W."/>
        </authorList>
    </citation>
    <scope>NUCLEOTIDE SEQUENCE [LARGE SCALE GENOMIC DNA]</scope>
    <source>
        <strain evidence="10 11">J2-2</strain>
    </source>
</reference>
<evidence type="ECO:0000256" key="8">
    <source>
        <dbReference type="SAM" id="MobiDB-lite"/>
    </source>
</evidence>
<evidence type="ECO:0000259" key="9">
    <source>
        <dbReference type="PROSITE" id="PS50928"/>
    </source>
</evidence>
<dbReference type="EMBL" id="JAHBAY010000003">
    <property type="protein sequence ID" value="MBT0769265.1"/>
    <property type="molecule type" value="Genomic_DNA"/>
</dbReference>
<evidence type="ECO:0000256" key="1">
    <source>
        <dbReference type="ARBA" id="ARBA00004141"/>
    </source>
</evidence>
<gene>
    <name evidence="10" type="ORF">KIH74_10060</name>
</gene>
<keyword evidence="6 7" id="KW-0472">Membrane</keyword>
<evidence type="ECO:0000256" key="5">
    <source>
        <dbReference type="ARBA" id="ARBA00022989"/>
    </source>
</evidence>
<sequence length="307" mass="32563">MPDLKIGQYGEDVIDWLTDHLDGFFDWLTTVLSHLLRWTYDIVAGLQPLPMTVVFGVIALVITRRIGLTVLLVVGLLLVDSMDLWYETMQSLATVLLATAVALLIGIPVGIWSAFNPVVRAIVAPVLDFMQTVPTFVYLLPTVLFFGIGAVPGMIATVVFAAPPAVRLTQLGIRQVDGETVEASAAFGASRWEVLREVQLPLAMPSIMAGVNQVIMLALSMVVVAGLVGGEGLGGIVVSAVQSLQIGASIEGGLAVVVLAIYLDRVSAALGGQGRGNPSWWPRRRSAEGLEQAQGQPAEARELAAAS</sequence>
<feature type="transmembrane region" description="Helical" evidence="7">
    <location>
        <begin position="244"/>
        <end position="263"/>
    </location>
</feature>
<comment type="caution">
    <text evidence="10">The sequence shown here is derived from an EMBL/GenBank/DDBJ whole genome shotgun (WGS) entry which is preliminary data.</text>
</comment>
<dbReference type="Pfam" id="PF00528">
    <property type="entry name" value="BPD_transp_1"/>
    <property type="match status" value="1"/>
</dbReference>
<evidence type="ECO:0000256" key="4">
    <source>
        <dbReference type="ARBA" id="ARBA00022692"/>
    </source>
</evidence>
<keyword evidence="4 7" id="KW-0812">Transmembrane</keyword>
<proteinExistence type="inferred from homology"/>
<evidence type="ECO:0000313" key="11">
    <source>
        <dbReference type="Proteomes" id="UP001197247"/>
    </source>
</evidence>
<dbReference type="CDD" id="cd06261">
    <property type="entry name" value="TM_PBP2"/>
    <property type="match status" value="1"/>
</dbReference>
<dbReference type="PANTHER" id="PTHR47737:SF1">
    <property type="entry name" value="GLYCINE BETAINE_PROLINE BETAINE TRANSPORT SYSTEM PERMEASE PROTEIN PROW"/>
    <property type="match status" value="1"/>
</dbReference>
<accession>A0ABS5TDU0</accession>
<dbReference type="RefSeq" id="WP_214155541.1">
    <property type="nucleotide sequence ID" value="NZ_JAHBAY010000003.1"/>
</dbReference>
<feature type="region of interest" description="Disordered" evidence="8">
    <location>
        <begin position="272"/>
        <end position="307"/>
    </location>
</feature>
<dbReference type="Proteomes" id="UP001197247">
    <property type="component" value="Unassembled WGS sequence"/>
</dbReference>
<evidence type="ECO:0000313" key="10">
    <source>
        <dbReference type="EMBL" id="MBT0769265.1"/>
    </source>
</evidence>
<feature type="domain" description="ABC transmembrane type-1" evidence="9">
    <location>
        <begin position="88"/>
        <end position="267"/>
    </location>
</feature>